<geneLocation type="plasmid" evidence="1 2">
    <name>pASTE61-200</name>
</geneLocation>
<accession>A0ABM5YQ63</accession>
<protein>
    <submittedName>
        <fullName evidence="1">Uncharacterized protein</fullName>
    </submittedName>
</protein>
<dbReference type="RefSeq" id="WP_061093639.1">
    <property type="nucleotide sequence ID" value="NZ_CP013927.1"/>
</dbReference>
<keyword evidence="1" id="KW-0614">Plasmid</keyword>
<evidence type="ECO:0000313" key="1">
    <source>
        <dbReference type="EMBL" id="AMJ76598.1"/>
    </source>
</evidence>
<dbReference type="Proteomes" id="UP000056750">
    <property type="component" value="Plasmid pASTE61-200"/>
</dbReference>
<organism evidence="1 2">
    <name type="scientific">Alteromonas stellipolaris</name>
    <dbReference type="NCBI Taxonomy" id="233316"/>
    <lineage>
        <taxon>Bacteria</taxon>
        <taxon>Pseudomonadati</taxon>
        <taxon>Pseudomonadota</taxon>
        <taxon>Gammaproteobacteria</taxon>
        <taxon>Alteromonadales</taxon>
        <taxon>Alteromonadaceae</taxon>
        <taxon>Alteromonas/Salinimonas group</taxon>
        <taxon>Alteromonas</taxon>
    </lineage>
</organism>
<proteinExistence type="predicted"/>
<dbReference type="EMBL" id="CP013927">
    <property type="protein sequence ID" value="AMJ76598.1"/>
    <property type="molecule type" value="Genomic_DNA"/>
</dbReference>
<name>A0ABM5YQ63_9ALTE</name>
<keyword evidence="2" id="KW-1185">Reference proteome</keyword>
<sequence>MENKLLPDIKTSIERPTDGLSIQLISEMSGAEVLSTQASFHGEIVISAERRQVFLTALSHLVDDFRVY</sequence>
<evidence type="ECO:0000313" key="2">
    <source>
        <dbReference type="Proteomes" id="UP000056750"/>
    </source>
</evidence>
<gene>
    <name evidence="1" type="ORF">AVL57_00175</name>
</gene>
<reference evidence="1 2" key="1">
    <citation type="submission" date="2015-12" db="EMBL/GenBank/DDBJ databases">
        <title>Intraspecies pangenome expansion in the marine bacterium Alteromonas.</title>
        <authorList>
            <person name="Lopez-Perez M."/>
            <person name="Rodriguez-Valera F."/>
        </authorList>
    </citation>
    <scope>NUCLEOTIDE SEQUENCE [LARGE SCALE GENOMIC DNA]</scope>
    <source>
        <strain evidence="1 2">LMG 21861</strain>
        <plasmid evidence="1 2">pASTE61-200</plasmid>
    </source>
</reference>